<dbReference type="PANTHER" id="PTHR32387:SF0">
    <property type="entry name" value="PROTEIN NO VEIN"/>
    <property type="match status" value="1"/>
</dbReference>
<dbReference type="EMBL" id="PYSW02000051">
    <property type="protein sequence ID" value="KAG2373711.1"/>
    <property type="molecule type" value="Genomic_DNA"/>
</dbReference>
<keyword evidence="2" id="KW-1185">Reference proteome</keyword>
<dbReference type="PANTHER" id="PTHR32387">
    <property type="entry name" value="WU:FJ29H11"/>
    <property type="match status" value="1"/>
</dbReference>
<organism evidence="1 2">
    <name type="scientific">Naegleria lovaniensis</name>
    <name type="common">Amoeba</name>
    <dbReference type="NCBI Taxonomy" id="51637"/>
    <lineage>
        <taxon>Eukaryota</taxon>
        <taxon>Discoba</taxon>
        <taxon>Heterolobosea</taxon>
        <taxon>Tetramitia</taxon>
        <taxon>Eutetramitia</taxon>
        <taxon>Vahlkampfiidae</taxon>
        <taxon>Naegleria</taxon>
    </lineage>
</organism>
<evidence type="ECO:0000313" key="2">
    <source>
        <dbReference type="Proteomes" id="UP000816034"/>
    </source>
</evidence>
<dbReference type="InterPro" id="IPR052957">
    <property type="entry name" value="Auxin_embryo_med"/>
</dbReference>
<dbReference type="Proteomes" id="UP000816034">
    <property type="component" value="Unassembled WGS sequence"/>
</dbReference>
<sequence length="1418" mass="164267">MKVPSSQSLDQCLSTTIDLIQQLLVAMAEQQVDDQRVSQLALAIKDQITHLDKKFKKNMISQLLVKRLFSFGLYAHQDFNSTIFKFNLKDVQEFVRQCKRKTPLLSLIDEIYYHVPYELKDSLCKVVDTVTTERYTRNYSSNLIYREIEIYDQDEDSDDEGECNNQTIEKVVSRKKLEKKTIIIDEVHQKIYWAKESIEDFVLFFKMKSLVASSENTFQHEQEKETLSEIMALIEHIRKDQVQTIVKANTIDFDILESIEDPRIRQQINAIKKKNTENQKIRELFSKGFNSNQFHFILEFIQNADDSVYPDNSTHGTVDRNKKGHLIFHFDSKSKTLTITSNERGFTYDNLYSLAGIASSDKVSNKLETKSIGEKGIGFKTIFSVCDNVLLQSNGFEVNLTPDSVEPTYSESNFNFNNGTRYELKFPNSIENFDYLSVFDEHILLTLKSLGKISFKIDSSVYEYSCEMCEGQQVLYAFRNGIETSRKQFFCFTEMIDMTQLAKTCQKRANFDSTTLQIFIPTAVRLDQTFKVHAFLPVNADSAALRFLVQSDFLLSQNRETILDNNWNKEIISHIAPLFMKSYVGSLKHDVNWRAGFFTLLTKKPKGLFERFSEDIRKLALTTDCILTYSPNGREERFVKPSQVIRGFTKLPKHPYTMFGEEFCFNVLQKYSINSELDENIYCTQELQISEFTSQDFMKLLKSCSQEQIKANILGIFHLLQHFSVDLSRVGFPIILTDNGTLISGTQYVIIDSKLPKLLIQELEKHNIYFLHYSLAKFKALIPKQLDISSVFNSNFNNSLTFVVQVACDIQYEYGKDFNIKCLTTNGEWKDCRECYEQNLNTSFLGDTVSFCDIQACCNIVSEFDKSLARTLVQLLKRRGLRVVPQLFNSFLAPRNEFTLLKNHHDTYEKLLQYFDRNWHIYEHNQQQYISHYLNTVVIMNDCSISDLYDGSLQHEFGSCLTYFPTLNNSQFASSLNYKKKADSNAYMKLVEKSSELGVDQFTRAILKAIQNNQQYQLIDLLKTKPLLSSSEGTRIKFDTDKIFEHVPGYIKKLHPTIHELDPKVVPYIRALTEKLWSPRLKTLPYDLIITVLETDEKISYDNQIQLLECVICHGDEKEKKSLLSKKIFTVGGCKLSAAELCWKLDPSIKFPPNIETRLLDPLFSKSLHIKQFLAPHTKEQNLKPELQQLLQSLIDKVNEATENGLSENEIKHINYLFSLIETKAISGVMVNPPKWVVWDLPVELSSISFFSQYYFSHKFNKYKQRAHQLLQNVLCKHLDSNIILQYLFSEEVTDKQFTVICHYISKHNITFGNAFTTQALLVCNNQKQKAQNLWLAQSEEISSNFPQLTTRVITKHYSDDIVVQFCKNVGVKERIPFTVIADEIEKLEQSTEPNTIIDQQISVLYGELSIHRTRFSN</sequence>
<dbReference type="RefSeq" id="XP_044542885.1">
    <property type="nucleotide sequence ID" value="XM_044687496.1"/>
</dbReference>
<dbReference type="SUPFAM" id="SSF55874">
    <property type="entry name" value="ATPase domain of HSP90 chaperone/DNA topoisomerase II/histidine kinase"/>
    <property type="match status" value="1"/>
</dbReference>
<dbReference type="Gene3D" id="3.30.565.10">
    <property type="entry name" value="Histidine kinase-like ATPase, C-terminal domain"/>
    <property type="match status" value="1"/>
</dbReference>
<accession>A0AA88GGL6</accession>
<gene>
    <name evidence="1" type="ORF">C9374_011800</name>
</gene>
<reference evidence="1 2" key="1">
    <citation type="journal article" date="2018" name="BMC Genomics">
        <title>The genome of Naegleria lovaniensis, the basis for a comparative approach to unravel pathogenicity factors of the human pathogenic amoeba N. fowleri.</title>
        <authorList>
            <person name="Liechti N."/>
            <person name="Schurch N."/>
            <person name="Bruggmann R."/>
            <person name="Wittwer M."/>
        </authorList>
    </citation>
    <scope>NUCLEOTIDE SEQUENCE [LARGE SCALE GENOMIC DNA]</scope>
    <source>
        <strain evidence="1 2">ATCC 30569</strain>
    </source>
</reference>
<protein>
    <submittedName>
        <fullName evidence="1">Uncharacterized protein</fullName>
    </submittedName>
</protein>
<evidence type="ECO:0000313" key="1">
    <source>
        <dbReference type="EMBL" id="KAG2373711.1"/>
    </source>
</evidence>
<comment type="caution">
    <text evidence="1">The sequence shown here is derived from an EMBL/GenBank/DDBJ whole genome shotgun (WGS) entry which is preliminary data.</text>
</comment>
<dbReference type="GeneID" id="68104254"/>
<dbReference type="InterPro" id="IPR036890">
    <property type="entry name" value="HATPase_C_sf"/>
</dbReference>
<proteinExistence type="predicted"/>
<name>A0AA88GGL6_NAELO</name>